<keyword evidence="1" id="KW-1133">Transmembrane helix</keyword>
<dbReference type="AlphaFoldDB" id="A0A1H7NGH3"/>
<organism evidence="2 3">
    <name type="scientific">Maribacter orientalis</name>
    <dbReference type="NCBI Taxonomy" id="228957"/>
    <lineage>
        <taxon>Bacteria</taxon>
        <taxon>Pseudomonadati</taxon>
        <taxon>Bacteroidota</taxon>
        <taxon>Flavobacteriia</taxon>
        <taxon>Flavobacteriales</taxon>
        <taxon>Flavobacteriaceae</taxon>
        <taxon>Maribacter</taxon>
    </lineage>
</organism>
<feature type="transmembrane region" description="Helical" evidence="1">
    <location>
        <begin position="20"/>
        <end position="37"/>
    </location>
</feature>
<protein>
    <submittedName>
        <fullName evidence="2">Uncharacterized protein</fullName>
    </submittedName>
</protein>
<evidence type="ECO:0000256" key="1">
    <source>
        <dbReference type="SAM" id="Phobius"/>
    </source>
</evidence>
<evidence type="ECO:0000313" key="2">
    <source>
        <dbReference type="EMBL" id="SEL22583.1"/>
    </source>
</evidence>
<sequence>MDVNKKDCPDCSGQTFSHGPVKIVYSLIAIVAPSLFLRKKLSSKF</sequence>
<reference evidence="3" key="1">
    <citation type="submission" date="2016-10" db="EMBL/GenBank/DDBJ databases">
        <authorList>
            <person name="Varghese N."/>
            <person name="Submissions S."/>
        </authorList>
    </citation>
    <scope>NUCLEOTIDE SEQUENCE [LARGE SCALE GENOMIC DNA]</scope>
    <source>
        <strain evidence="3">DSM 16471</strain>
    </source>
</reference>
<name>A0A1H7NGH3_9FLAO</name>
<dbReference type="Proteomes" id="UP000198990">
    <property type="component" value="Unassembled WGS sequence"/>
</dbReference>
<keyword evidence="3" id="KW-1185">Reference proteome</keyword>
<proteinExistence type="predicted"/>
<keyword evidence="1" id="KW-0472">Membrane</keyword>
<keyword evidence="1" id="KW-0812">Transmembrane</keyword>
<dbReference type="EMBL" id="FNZN01000003">
    <property type="protein sequence ID" value="SEL22583.1"/>
    <property type="molecule type" value="Genomic_DNA"/>
</dbReference>
<evidence type="ECO:0000313" key="3">
    <source>
        <dbReference type="Proteomes" id="UP000198990"/>
    </source>
</evidence>
<gene>
    <name evidence="2" type="ORF">SAMN04488008_103178</name>
</gene>
<accession>A0A1H7NGH3</accession>